<evidence type="ECO:0000313" key="1">
    <source>
        <dbReference type="EMBL" id="RDB76300.1"/>
    </source>
</evidence>
<protein>
    <submittedName>
        <fullName evidence="1">Uncharacterized protein</fullName>
    </submittedName>
</protein>
<dbReference type="RefSeq" id="WP_114516611.1">
    <property type="nucleotide sequence ID" value="NZ_PPTX01000022.1"/>
</dbReference>
<dbReference type="EMBL" id="PPTX01000022">
    <property type="protein sequence ID" value="RDB76300.1"/>
    <property type="molecule type" value="Genomic_DNA"/>
</dbReference>
<dbReference type="AlphaFoldDB" id="A0A369MNP4"/>
<organism evidence="1 2">
    <name type="scientific">Eggerthella lenta</name>
    <name type="common">Eubacterium lentum</name>
    <dbReference type="NCBI Taxonomy" id="84112"/>
    <lineage>
        <taxon>Bacteria</taxon>
        <taxon>Bacillati</taxon>
        <taxon>Actinomycetota</taxon>
        <taxon>Coriobacteriia</taxon>
        <taxon>Eggerthellales</taxon>
        <taxon>Eggerthellaceae</taxon>
        <taxon>Eggerthella</taxon>
    </lineage>
</organism>
<comment type="caution">
    <text evidence="1">The sequence shown here is derived from an EMBL/GenBank/DDBJ whole genome shotgun (WGS) entry which is preliminary data.</text>
</comment>
<dbReference type="Proteomes" id="UP000253752">
    <property type="component" value="Unassembled WGS sequence"/>
</dbReference>
<evidence type="ECO:0000313" key="2">
    <source>
        <dbReference type="Proteomes" id="UP000253752"/>
    </source>
</evidence>
<accession>A0A369MNP4</accession>
<gene>
    <name evidence="1" type="ORF">C1872_12725</name>
</gene>
<proteinExistence type="predicted"/>
<name>A0A369MNP4_EGGLN</name>
<sequence>MMKSVCPGCAHEQACGHADVTHCADRVPAAWCSCDMLRKAEAERDEWRRAAESKQRLYERARMSSVRDRRAMLRAEAGRDRYRAKALQLVCSRIEHFGSCACERCAVRLSGGDASYGYCAAVVEEVDGA</sequence>
<reference evidence="1 2" key="1">
    <citation type="journal article" date="2018" name="Elife">
        <title>Discovery and characterization of a prevalent human gut bacterial enzyme sufficient for the inactivation of a family of plant toxins.</title>
        <authorList>
            <person name="Koppel N."/>
            <person name="Bisanz J.E."/>
            <person name="Pandelia M.E."/>
            <person name="Turnbaugh P.J."/>
            <person name="Balskus E.P."/>
        </authorList>
    </citation>
    <scope>NUCLEOTIDE SEQUENCE [LARGE SCALE GENOMIC DNA]</scope>
    <source>
        <strain evidence="1 2">MR1 #12</strain>
    </source>
</reference>